<reference evidence="2" key="1">
    <citation type="submission" date="2009-04" db="EMBL/GenBank/DDBJ databases">
        <authorList>
            <person name="Weinstock G."/>
            <person name="Sodergren E."/>
            <person name="Clifton S."/>
            <person name="Fulton L."/>
            <person name="Fulton B."/>
            <person name="Courtney L."/>
            <person name="Fronick C."/>
            <person name="Harrison M."/>
            <person name="Strong C."/>
            <person name="Farmer C."/>
            <person name="Delahaunty K."/>
            <person name="Markovic C."/>
            <person name="Hall O."/>
            <person name="Minx P."/>
            <person name="Tomlinson C."/>
            <person name="Mitreva M."/>
            <person name="Nelson J."/>
            <person name="Hou S."/>
            <person name="Wollam A."/>
            <person name="Pepin K.H."/>
            <person name="Johnson M."/>
            <person name="Bhonagiri V."/>
            <person name="Nash W.E."/>
            <person name="Warren W."/>
            <person name="Chinwalla A."/>
            <person name="Mardis E.R."/>
            <person name="Wilson R.K."/>
        </authorList>
    </citation>
    <scope>NUCLEOTIDE SEQUENCE [LARGE SCALE GENOMIC DNA]</scope>
    <source>
        <strain evidence="2">DSM 14600</strain>
    </source>
</reference>
<feature type="region of interest" description="Disordered" evidence="1">
    <location>
        <begin position="1"/>
        <end position="40"/>
    </location>
</feature>
<name>C4GCR5_9FIRM</name>
<accession>C4GCR5</accession>
<organism evidence="2 3">
    <name type="scientific">Shuttleworthella satelles DSM 14600</name>
    <dbReference type="NCBI Taxonomy" id="626523"/>
    <lineage>
        <taxon>Bacteria</taxon>
        <taxon>Bacillati</taxon>
        <taxon>Bacillota</taxon>
        <taxon>Clostridia</taxon>
        <taxon>Lachnospirales</taxon>
        <taxon>Lachnospiraceae</taxon>
        <taxon>Shuttleworthella</taxon>
    </lineage>
</organism>
<comment type="caution">
    <text evidence="2">The sequence shown here is derived from an EMBL/GenBank/DDBJ whole genome shotgun (WGS) entry which is preliminary data.</text>
</comment>
<dbReference type="EMBL" id="ACIP02000004">
    <property type="protein sequence ID" value="EEP27765.1"/>
    <property type="molecule type" value="Genomic_DNA"/>
</dbReference>
<evidence type="ECO:0000313" key="3">
    <source>
        <dbReference type="Proteomes" id="UP000003494"/>
    </source>
</evidence>
<evidence type="ECO:0000313" key="2">
    <source>
        <dbReference type="EMBL" id="EEP27765.1"/>
    </source>
</evidence>
<dbReference type="AlphaFoldDB" id="C4GCR5"/>
<dbReference type="HOGENOM" id="CLU_3296505_0_0_9"/>
<protein>
    <submittedName>
        <fullName evidence="2">Uncharacterized protein</fullName>
    </submittedName>
</protein>
<keyword evidence="3" id="KW-1185">Reference proteome</keyword>
<evidence type="ECO:0000256" key="1">
    <source>
        <dbReference type="SAM" id="MobiDB-lite"/>
    </source>
</evidence>
<gene>
    <name evidence="2" type="ORF">GCWU000342_01759</name>
</gene>
<dbReference type="Proteomes" id="UP000003494">
    <property type="component" value="Unassembled WGS sequence"/>
</dbReference>
<proteinExistence type="predicted"/>
<sequence>MRERQFSVLRNPTEDGVDPDFLLRNLDKTEQNRSNPLVSG</sequence>